<sequence>MALTKPTICQQEGLARLPDELLLMICRNNMPPPGSSKEAIQSYFHSHSLTQHIRDCAEDAFKEDFTLEVDLDVQCHDSRRSRWHVPFLSPDWVDQDVGFKKLIRKVDLKVRCLHNKFFRETIEETMRLVRMLSRETDMKEIEVVIESHDTEFADDFTAFISWAISTELPRLTIPGRDERVQAGTWELDVNDEAPSGDAEMVDWDDFVSDASSEPDEQISRPAGKIDTWKTINPIELGRDCPWNEDAERQCEHCKKMWWWCDEDRTWKLKDEEDEDEEMQDADMLTN</sequence>
<accession>A0ABR0EHR7</accession>
<dbReference type="EMBL" id="JAXOVC010000006">
    <property type="protein sequence ID" value="KAK4500815.1"/>
    <property type="molecule type" value="Genomic_DNA"/>
</dbReference>
<name>A0ABR0EHR7_ZASCE</name>
<evidence type="ECO:0000313" key="1">
    <source>
        <dbReference type="EMBL" id="KAK4500815.1"/>
    </source>
</evidence>
<organism evidence="1 2">
    <name type="scientific">Zasmidium cellare</name>
    <name type="common">Wine cellar mold</name>
    <name type="synonym">Racodium cellare</name>
    <dbReference type="NCBI Taxonomy" id="395010"/>
    <lineage>
        <taxon>Eukaryota</taxon>
        <taxon>Fungi</taxon>
        <taxon>Dikarya</taxon>
        <taxon>Ascomycota</taxon>
        <taxon>Pezizomycotina</taxon>
        <taxon>Dothideomycetes</taxon>
        <taxon>Dothideomycetidae</taxon>
        <taxon>Mycosphaerellales</taxon>
        <taxon>Mycosphaerellaceae</taxon>
        <taxon>Zasmidium</taxon>
    </lineage>
</organism>
<reference evidence="1 2" key="1">
    <citation type="journal article" date="2023" name="G3 (Bethesda)">
        <title>A chromosome-level genome assembly of Zasmidium syzygii isolated from banana leaves.</title>
        <authorList>
            <person name="van Westerhoven A.C."/>
            <person name="Mehrabi R."/>
            <person name="Talebi R."/>
            <person name="Steentjes M.B.F."/>
            <person name="Corcolon B."/>
            <person name="Chong P.A."/>
            <person name="Kema G.H.J."/>
            <person name="Seidl M.F."/>
        </authorList>
    </citation>
    <scope>NUCLEOTIDE SEQUENCE [LARGE SCALE GENOMIC DNA]</scope>
    <source>
        <strain evidence="1 2">P124</strain>
    </source>
</reference>
<dbReference type="Proteomes" id="UP001305779">
    <property type="component" value="Unassembled WGS sequence"/>
</dbReference>
<proteinExistence type="predicted"/>
<keyword evidence="2" id="KW-1185">Reference proteome</keyword>
<evidence type="ECO:0000313" key="2">
    <source>
        <dbReference type="Proteomes" id="UP001305779"/>
    </source>
</evidence>
<protein>
    <submittedName>
        <fullName evidence="1">Uncharacterized protein</fullName>
    </submittedName>
</protein>
<gene>
    <name evidence="1" type="ORF">PRZ48_009007</name>
</gene>
<comment type="caution">
    <text evidence="1">The sequence shown here is derived from an EMBL/GenBank/DDBJ whole genome shotgun (WGS) entry which is preliminary data.</text>
</comment>